<dbReference type="SMR" id="A0A1I7SET0"/>
<dbReference type="Pfam" id="PF07690">
    <property type="entry name" value="MFS_1"/>
    <property type="match status" value="1"/>
</dbReference>
<reference evidence="9" key="1">
    <citation type="submission" date="2016-11" db="UniProtKB">
        <authorList>
            <consortium name="WormBaseParasite"/>
        </authorList>
    </citation>
    <scope>IDENTIFICATION</scope>
</reference>
<dbReference type="Gene3D" id="1.20.1250.20">
    <property type="entry name" value="MFS general substrate transporter like domains"/>
    <property type="match status" value="2"/>
</dbReference>
<feature type="transmembrane region" description="Helical" evidence="3">
    <location>
        <begin position="315"/>
        <end position="336"/>
    </location>
</feature>
<feature type="compositionally biased region" description="Basic and acidic residues" evidence="2">
    <location>
        <begin position="437"/>
        <end position="446"/>
    </location>
</feature>
<dbReference type="eggNOG" id="KOG2532">
    <property type="taxonomic scope" value="Eukaryota"/>
</dbReference>
<proteinExistence type="predicted"/>
<dbReference type="WBParaSite" id="BXY_1154000.1">
    <property type="protein sequence ID" value="BXY_1154000.1"/>
    <property type="gene ID" value="BXY_1154000"/>
</dbReference>
<evidence type="ECO:0000313" key="6">
    <source>
        <dbReference type="EMBL" id="CAG9118763.1"/>
    </source>
</evidence>
<dbReference type="EMBL" id="CAJFDI010000004">
    <property type="protein sequence ID" value="CAD5228241.1"/>
    <property type="molecule type" value="Genomic_DNA"/>
</dbReference>
<accession>A0A1I7SET0</accession>
<dbReference type="PROSITE" id="PS50850">
    <property type="entry name" value="MFS"/>
    <property type="match status" value="1"/>
</dbReference>
<dbReference type="InterPro" id="IPR036259">
    <property type="entry name" value="MFS_trans_sf"/>
</dbReference>
<feature type="region of interest" description="Disordered" evidence="2">
    <location>
        <begin position="437"/>
        <end position="468"/>
    </location>
</feature>
<evidence type="ECO:0000313" key="5">
    <source>
        <dbReference type="EMBL" id="CAD5228241.1"/>
    </source>
</evidence>
<keyword evidence="3" id="KW-0812">Transmembrane</keyword>
<protein>
    <submittedName>
        <fullName evidence="5">(pine wood nematode) hypothetical protein</fullName>
    </submittedName>
    <submittedName>
        <fullName evidence="9">MFS domain-containing protein</fullName>
    </submittedName>
</protein>
<comment type="subcellular location">
    <subcellularLocation>
        <location evidence="1">Membrane</location>
        <topology evidence="1">Multi-pass membrane protein</topology>
    </subcellularLocation>
</comment>
<keyword evidence="3" id="KW-0472">Membrane</keyword>
<feature type="transmembrane region" description="Helical" evidence="3">
    <location>
        <begin position="379"/>
        <end position="400"/>
    </location>
</feature>
<dbReference type="OrthoDB" id="2985014at2759"/>
<evidence type="ECO:0000313" key="8">
    <source>
        <dbReference type="Proteomes" id="UP000659654"/>
    </source>
</evidence>
<gene>
    <name evidence="5" type="ORF">BXYJ_LOCUS10346</name>
</gene>
<feature type="transmembrane region" description="Helical" evidence="3">
    <location>
        <begin position="35"/>
        <end position="55"/>
    </location>
</feature>
<dbReference type="PANTHER" id="PTHR45757:SF17">
    <property type="entry name" value="MAJOR FACILITATOR SUPERFAMILY (MFS) PROFILE DOMAIN-CONTAINING PROTEIN"/>
    <property type="match status" value="1"/>
</dbReference>
<dbReference type="EMBL" id="CAJFCV020000004">
    <property type="protein sequence ID" value="CAG9118763.1"/>
    <property type="molecule type" value="Genomic_DNA"/>
</dbReference>
<evidence type="ECO:0000256" key="3">
    <source>
        <dbReference type="SAM" id="Phobius"/>
    </source>
</evidence>
<dbReference type="GO" id="GO:0016020">
    <property type="term" value="C:membrane"/>
    <property type="evidence" value="ECO:0007669"/>
    <property type="project" value="UniProtKB-SubCell"/>
</dbReference>
<dbReference type="Proteomes" id="UP000095284">
    <property type="component" value="Unplaced"/>
</dbReference>
<dbReference type="SUPFAM" id="SSF103473">
    <property type="entry name" value="MFS general substrate transporter"/>
    <property type="match status" value="1"/>
</dbReference>
<evidence type="ECO:0000313" key="7">
    <source>
        <dbReference type="Proteomes" id="UP000095284"/>
    </source>
</evidence>
<name>A0A1I7SET0_BURXY</name>
<evidence type="ECO:0000313" key="9">
    <source>
        <dbReference type="WBParaSite" id="BXY_1154000.1"/>
    </source>
</evidence>
<feature type="domain" description="Major facilitator superfamily (MFS) profile" evidence="4">
    <location>
        <begin position="1"/>
        <end position="468"/>
    </location>
</feature>
<evidence type="ECO:0000256" key="1">
    <source>
        <dbReference type="ARBA" id="ARBA00004141"/>
    </source>
</evidence>
<dbReference type="PANTHER" id="PTHR45757">
    <property type="entry name" value="PROTEIN CBG23364-RELATED"/>
    <property type="match status" value="1"/>
</dbReference>
<feature type="transmembrane region" description="Helical" evidence="3">
    <location>
        <begin position="62"/>
        <end position="82"/>
    </location>
</feature>
<keyword evidence="3" id="KW-1133">Transmembrane helix</keyword>
<dbReference type="Proteomes" id="UP000582659">
    <property type="component" value="Unassembled WGS sequence"/>
</dbReference>
<feature type="compositionally biased region" description="Basic and acidic residues" evidence="2">
    <location>
        <begin position="456"/>
        <end position="468"/>
    </location>
</feature>
<evidence type="ECO:0000259" key="4">
    <source>
        <dbReference type="PROSITE" id="PS50850"/>
    </source>
</evidence>
<feature type="transmembrane region" description="Helical" evidence="3">
    <location>
        <begin position="348"/>
        <end position="373"/>
    </location>
</feature>
<feature type="transmembrane region" description="Helical" evidence="3">
    <location>
        <begin position="122"/>
        <end position="142"/>
    </location>
</feature>
<feature type="transmembrane region" description="Helical" evidence="3">
    <location>
        <begin position="94"/>
        <end position="115"/>
    </location>
</feature>
<dbReference type="GO" id="GO:0022857">
    <property type="term" value="F:transmembrane transporter activity"/>
    <property type="evidence" value="ECO:0007669"/>
    <property type="project" value="InterPro"/>
</dbReference>
<dbReference type="InterPro" id="IPR020846">
    <property type="entry name" value="MFS_dom"/>
</dbReference>
<feature type="transmembrane region" description="Helical" evidence="3">
    <location>
        <begin position="288"/>
        <end position="309"/>
    </location>
</feature>
<feature type="transmembrane region" description="Helical" evidence="3">
    <location>
        <begin position="154"/>
        <end position="173"/>
    </location>
</feature>
<dbReference type="AlphaFoldDB" id="A0A1I7SET0"/>
<sequence length="468" mass="52237">MLAFNMAQVCMASTNNATRLNTFPSIDYTPRQISYINWAVGFGTIFATFPFSSLYNRYGAKWPFFTAGILSSMATAFMPQAAEFHLYAMLGLRFVQGISYAADFAAVGVLCSKWASLKQNGLFISVLTFYSPLSSFFTNSFGGMICDSSFGWPMVFYAHAIAGIIIFALWVIFYKDRPQRSMRVSAIELEKIQRDKTAAQISGHGTIPYRALLTDPVIIAVWLNAFTDIFSANFLAIYSPYYIRNVLHYSIKKTGHFAALSRVVQIPFRLLCGYLSDKIKFISEDKKLIIFNTVAVALAGVFYLLLGLVPTDAPFWGIALFSLINLVIGASPGGFYKCGVLHGRQYSHFIIANCQFIKCITLFLGPAMVAFFVRDESSASQWFDIFLITGVSLILSHLIFCKFATVEPAYYTFEDNTLPKKEQIMTKDLEKVMALDVKHDDSDRNSDSGISSSDVEEAKAEKKGKPEV</sequence>
<dbReference type="InterPro" id="IPR011701">
    <property type="entry name" value="MFS"/>
</dbReference>
<organism evidence="7 9">
    <name type="scientific">Bursaphelenchus xylophilus</name>
    <name type="common">Pinewood nematode worm</name>
    <name type="synonym">Aphelenchoides xylophilus</name>
    <dbReference type="NCBI Taxonomy" id="6326"/>
    <lineage>
        <taxon>Eukaryota</taxon>
        <taxon>Metazoa</taxon>
        <taxon>Ecdysozoa</taxon>
        <taxon>Nematoda</taxon>
        <taxon>Chromadorea</taxon>
        <taxon>Rhabditida</taxon>
        <taxon>Tylenchina</taxon>
        <taxon>Tylenchomorpha</taxon>
        <taxon>Aphelenchoidea</taxon>
        <taxon>Aphelenchoididae</taxon>
        <taxon>Bursaphelenchus</taxon>
    </lineage>
</organism>
<evidence type="ECO:0000256" key="2">
    <source>
        <dbReference type="SAM" id="MobiDB-lite"/>
    </source>
</evidence>
<keyword evidence="8" id="KW-1185">Reference proteome</keyword>
<reference evidence="6" key="2">
    <citation type="submission" date="2020-08" db="EMBL/GenBank/DDBJ databases">
        <authorList>
            <person name="Kikuchi T."/>
        </authorList>
    </citation>
    <scope>NUCLEOTIDE SEQUENCE</scope>
    <source>
        <strain evidence="5">Ka4C1</strain>
    </source>
</reference>
<dbReference type="Proteomes" id="UP000659654">
    <property type="component" value="Unassembled WGS sequence"/>
</dbReference>